<reference evidence="1" key="1">
    <citation type="submission" date="2018-05" db="EMBL/GenBank/DDBJ databases">
        <authorList>
            <person name="Lanie J.A."/>
            <person name="Ng W.-L."/>
            <person name="Kazmierczak K.M."/>
            <person name="Andrzejewski T.M."/>
            <person name="Davidsen T.M."/>
            <person name="Wayne K.J."/>
            <person name="Tettelin H."/>
            <person name="Glass J.I."/>
            <person name="Rusch D."/>
            <person name="Podicherti R."/>
            <person name="Tsui H.-C.T."/>
            <person name="Winkler M.E."/>
        </authorList>
    </citation>
    <scope>NUCLEOTIDE SEQUENCE</scope>
</reference>
<evidence type="ECO:0000313" key="1">
    <source>
        <dbReference type="EMBL" id="SVE54516.1"/>
    </source>
</evidence>
<protein>
    <submittedName>
        <fullName evidence="1">Uncharacterized protein</fullName>
    </submittedName>
</protein>
<sequence>ASVAALSAAVLSFFPTKYEEAKAAFEVTLIN</sequence>
<dbReference type="AlphaFoldDB" id="A0A383ECF2"/>
<name>A0A383ECF2_9ZZZZ</name>
<feature type="non-terminal residue" evidence="1">
    <location>
        <position position="1"/>
    </location>
</feature>
<dbReference type="EMBL" id="UINC01224756">
    <property type="protein sequence ID" value="SVE54516.1"/>
    <property type="molecule type" value="Genomic_DNA"/>
</dbReference>
<organism evidence="1">
    <name type="scientific">marine metagenome</name>
    <dbReference type="NCBI Taxonomy" id="408172"/>
    <lineage>
        <taxon>unclassified sequences</taxon>
        <taxon>metagenomes</taxon>
        <taxon>ecological metagenomes</taxon>
    </lineage>
</organism>
<proteinExistence type="predicted"/>
<accession>A0A383ECF2</accession>
<gene>
    <name evidence="1" type="ORF">METZ01_LOCUS507370</name>
</gene>